<keyword evidence="1" id="KW-1133">Transmembrane helix</keyword>
<accession>A0A0S3RTS5</accession>
<protein>
    <submittedName>
        <fullName evidence="2">Uncharacterized protein</fullName>
    </submittedName>
</protein>
<evidence type="ECO:0000313" key="3">
    <source>
        <dbReference type="Proteomes" id="UP000291084"/>
    </source>
</evidence>
<evidence type="ECO:0000256" key="1">
    <source>
        <dbReference type="SAM" id="Phobius"/>
    </source>
</evidence>
<dbReference type="AlphaFoldDB" id="A0A0S3RTS5"/>
<feature type="transmembrane region" description="Helical" evidence="1">
    <location>
        <begin position="6"/>
        <end position="28"/>
    </location>
</feature>
<keyword evidence="1" id="KW-0472">Membrane</keyword>
<keyword evidence="1" id="KW-0812">Transmembrane</keyword>
<sequence length="103" mass="11455">MCILSSTVAFHISLSVLPFFLSLPYITLKTSWFSSFKTAFQPKKSSKTKSLKTKDRESKWQIASGGSLLKPARRVSTQGPCVALLPSCWMHRCCGCVKPNVQN</sequence>
<dbReference type="Proteomes" id="UP000291084">
    <property type="component" value="Chromosome 4"/>
</dbReference>
<reference evidence="2 3" key="1">
    <citation type="journal article" date="2015" name="Sci. Rep.">
        <title>The power of single molecule real-time sequencing technology in the de novo assembly of a eukaryotic genome.</title>
        <authorList>
            <person name="Sakai H."/>
            <person name="Naito K."/>
            <person name="Ogiso-Tanaka E."/>
            <person name="Takahashi Y."/>
            <person name="Iseki K."/>
            <person name="Muto C."/>
            <person name="Satou K."/>
            <person name="Teruya K."/>
            <person name="Shiroma A."/>
            <person name="Shimoji M."/>
            <person name="Hirano T."/>
            <person name="Itoh T."/>
            <person name="Kaga A."/>
            <person name="Tomooka N."/>
        </authorList>
    </citation>
    <scope>NUCLEOTIDE SEQUENCE [LARGE SCALE GENOMIC DNA]</scope>
    <source>
        <strain evidence="3">cv. Shumari</strain>
    </source>
</reference>
<proteinExistence type="predicted"/>
<organism evidence="2 3">
    <name type="scientific">Vigna angularis var. angularis</name>
    <dbReference type="NCBI Taxonomy" id="157739"/>
    <lineage>
        <taxon>Eukaryota</taxon>
        <taxon>Viridiplantae</taxon>
        <taxon>Streptophyta</taxon>
        <taxon>Embryophyta</taxon>
        <taxon>Tracheophyta</taxon>
        <taxon>Spermatophyta</taxon>
        <taxon>Magnoliopsida</taxon>
        <taxon>eudicotyledons</taxon>
        <taxon>Gunneridae</taxon>
        <taxon>Pentapetalae</taxon>
        <taxon>rosids</taxon>
        <taxon>fabids</taxon>
        <taxon>Fabales</taxon>
        <taxon>Fabaceae</taxon>
        <taxon>Papilionoideae</taxon>
        <taxon>50 kb inversion clade</taxon>
        <taxon>NPAAA clade</taxon>
        <taxon>indigoferoid/millettioid clade</taxon>
        <taxon>Phaseoleae</taxon>
        <taxon>Vigna</taxon>
    </lineage>
</organism>
<name>A0A0S3RTS5_PHAAN</name>
<keyword evidence="3" id="KW-1185">Reference proteome</keyword>
<gene>
    <name evidence="2" type="primary">Vigan.04G122200</name>
    <name evidence="2" type="ORF">VIGAN_04122200</name>
</gene>
<evidence type="ECO:0000313" key="2">
    <source>
        <dbReference type="EMBL" id="BAT83969.1"/>
    </source>
</evidence>
<dbReference type="EMBL" id="AP015037">
    <property type="protein sequence ID" value="BAT83969.1"/>
    <property type="molecule type" value="Genomic_DNA"/>
</dbReference>